<dbReference type="HOGENOM" id="CLU_1773072_0_0_2"/>
<protein>
    <recommendedName>
        <fullName evidence="4">Transmembrane protein</fullName>
    </recommendedName>
</protein>
<gene>
    <name evidence="2" type="ORF">NPIRD3C_2026</name>
</gene>
<sequence>MIYDILHGFEKHVPHNTDEVRYKVLTPAYRFVTSTDFVIGVIVVALVLALMLLPTAFAMTQVNIERASIKELYVEFNGTYHLYAFKLCAGDKPLRYAKIIVTSDSSMVTVDVNKTIKENKCRNFGVNITADNVDSIHAKLVKQIRA</sequence>
<evidence type="ECO:0000313" key="2">
    <source>
        <dbReference type="EMBL" id="AJM93236.1"/>
    </source>
</evidence>
<dbReference type="GeneID" id="41601102"/>
<reference evidence="2 3" key="2">
    <citation type="journal article" date="2016" name="ISME J.">
        <title>Physiological and genomic characterization of two novel marine thaumarchaeal strains indicates niche differentiation.</title>
        <authorList>
            <person name="Bayer B."/>
            <person name="Vojvoda J."/>
            <person name="Offre P."/>
            <person name="Alves R.J."/>
            <person name="Elisabeth N.H."/>
            <person name="Garcia J.A."/>
            <person name="Volland J.M."/>
            <person name="Srivastava A."/>
            <person name="Schleper C."/>
            <person name="Herndl G.J."/>
        </authorList>
    </citation>
    <scope>NUCLEOTIDE SEQUENCE [LARGE SCALE GENOMIC DNA]</scope>
    <source>
        <strain evidence="2 3">D3C</strain>
    </source>
</reference>
<name>A0A0C5BY40_9ARCH</name>
<organism evidence="2 3">
    <name type="scientific">Nitrosopumilus piranensis</name>
    <dbReference type="NCBI Taxonomy" id="1582439"/>
    <lineage>
        <taxon>Archaea</taxon>
        <taxon>Nitrososphaerota</taxon>
        <taxon>Nitrososphaeria</taxon>
        <taxon>Nitrosopumilales</taxon>
        <taxon>Nitrosopumilaceae</taxon>
        <taxon>Nitrosopumilus</taxon>
    </lineage>
</organism>
<dbReference type="Proteomes" id="UP000032027">
    <property type="component" value="Chromosome"/>
</dbReference>
<dbReference type="KEGG" id="nid:NPIRD3C_2026"/>
<keyword evidence="1" id="KW-1133">Transmembrane helix</keyword>
<dbReference type="PATRIC" id="fig|1582439.9.peg.2096"/>
<accession>A0A0C5BY40</accession>
<evidence type="ECO:0008006" key="4">
    <source>
        <dbReference type="Google" id="ProtNLM"/>
    </source>
</evidence>
<dbReference type="EMBL" id="CP010868">
    <property type="protein sequence ID" value="AJM93236.1"/>
    <property type="molecule type" value="Genomic_DNA"/>
</dbReference>
<dbReference type="RefSeq" id="WP_148703940.1">
    <property type="nucleotide sequence ID" value="NZ_CP010868.1"/>
</dbReference>
<dbReference type="AlphaFoldDB" id="A0A0C5BY40"/>
<keyword evidence="1" id="KW-0472">Membrane</keyword>
<evidence type="ECO:0000313" key="3">
    <source>
        <dbReference type="Proteomes" id="UP000032027"/>
    </source>
</evidence>
<reference evidence="3" key="1">
    <citation type="submission" date="2015-02" db="EMBL/GenBank/DDBJ databases">
        <title>Characterization of two novel Thaumarchaeota isolated from the Northern Adriatic Sea.</title>
        <authorList>
            <person name="Bayer B."/>
            <person name="Vojvoda J."/>
            <person name="Offre P."/>
            <person name="Srivastava A."/>
            <person name="Elisabeth N."/>
            <person name="Garcia J.A.L."/>
            <person name="Schleper C."/>
            <person name="Herndl G.J."/>
        </authorList>
    </citation>
    <scope>NUCLEOTIDE SEQUENCE [LARGE SCALE GENOMIC DNA]</scope>
    <source>
        <strain evidence="3">D3C</strain>
    </source>
</reference>
<proteinExistence type="predicted"/>
<keyword evidence="1" id="KW-0812">Transmembrane</keyword>
<feature type="transmembrane region" description="Helical" evidence="1">
    <location>
        <begin position="37"/>
        <end position="60"/>
    </location>
</feature>
<keyword evidence="3" id="KW-1185">Reference proteome</keyword>
<reference evidence="2 3" key="3">
    <citation type="journal article" date="2019" name="Int. J. Syst. Evol. Microbiol.">
        <title>Nitrosopumilus adriaticus sp. nov. and Nitrosopumilus piranensis sp. nov., two ammonia-oxidizing archaea from the Adriatic Sea and members of the class Nitrososphaeria.</title>
        <authorList>
            <person name="Bayer B."/>
            <person name="Vojvoda J."/>
            <person name="Reinthaler T."/>
            <person name="Reyes C."/>
            <person name="Pinto M."/>
            <person name="Herndl G.J."/>
        </authorList>
    </citation>
    <scope>NUCLEOTIDE SEQUENCE [LARGE SCALE GENOMIC DNA]</scope>
    <source>
        <strain evidence="2 3">D3C</strain>
    </source>
</reference>
<evidence type="ECO:0000256" key="1">
    <source>
        <dbReference type="SAM" id="Phobius"/>
    </source>
</evidence>